<keyword evidence="2" id="KW-0032">Aminotransferase</keyword>
<dbReference type="InterPro" id="IPR004839">
    <property type="entry name" value="Aminotransferase_I/II_large"/>
</dbReference>
<dbReference type="EMBL" id="OU963916">
    <property type="protein sequence ID" value="CAH0403440.1"/>
    <property type="molecule type" value="Genomic_DNA"/>
</dbReference>
<dbReference type="Proteomes" id="UP001153292">
    <property type="component" value="Chromosome 23"/>
</dbReference>
<keyword evidence="3" id="KW-0808">Transferase</keyword>
<gene>
    <name evidence="6" type="ORF">CHILSU_LOCUS6714</name>
</gene>
<keyword evidence="7" id="KW-1185">Reference proteome</keyword>
<dbReference type="InterPro" id="IPR015421">
    <property type="entry name" value="PyrdxlP-dep_Trfase_major"/>
</dbReference>
<name>A0ABN8B2Z7_CHISP</name>
<dbReference type="SUPFAM" id="SSF53383">
    <property type="entry name" value="PLP-dependent transferases"/>
    <property type="match status" value="1"/>
</dbReference>
<dbReference type="Gene3D" id="3.40.640.10">
    <property type="entry name" value="Type I PLP-dependent aspartate aminotransferase-like (Major domain)"/>
    <property type="match status" value="1"/>
</dbReference>
<evidence type="ECO:0000313" key="6">
    <source>
        <dbReference type="EMBL" id="CAH0403440.1"/>
    </source>
</evidence>
<evidence type="ECO:0000256" key="4">
    <source>
        <dbReference type="ARBA" id="ARBA00022898"/>
    </source>
</evidence>
<reference evidence="6" key="1">
    <citation type="submission" date="2021-12" db="EMBL/GenBank/DDBJ databases">
        <authorList>
            <person name="King R."/>
        </authorList>
    </citation>
    <scope>NUCLEOTIDE SEQUENCE</scope>
</reference>
<keyword evidence="4" id="KW-0663">Pyridoxal phosphate</keyword>
<dbReference type="PANTHER" id="PTHR42790">
    <property type="entry name" value="AMINOTRANSFERASE"/>
    <property type="match status" value="1"/>
</dbReference>
<feature type="domain" description="Aminotransferase class I/classII large" evidence="5">
    <location>
        <begin position="128"/>
        <end position="462"/>
    </location>
</feature>
<accession>A0ABN8B2Z7</accession>
<protein>
    <recommendedName>
        <fullName evidence="5">Aminotransferase class I/classII large domain-containing protein</fullName>
    </recommendedName>
</protein>
<proteinExistence type="predicted"/>
<dbReference type="PANTHER" id="PTHR42790:SF19">
    <property type="entry name" value="KYNURENINE_ALPHA-AMINOADIPATE AMINOTRANSFERASE, MITOCHONDRIAL"/>
    <property type="match status" value="1"/>
</dbReference>
<dbReference type="CDD" id="cd00609">
    <property type="entry name" value="AAT_like"/>
    <property type="match status" value="1"/>
</dbReference>
<dbReference type="InterPro" id="IPR015424">
    <property type="entry name" value="PyrdxlP-dep_Trfase"/>
</dbReference>
<organism evidence="6 7">
    <name type="scientific">Chilo suppressalis</name>
    <name type="common">Asiatic rice borer moth</name>
    <dbReference type="NCBI Taxonomy" id="168631"/>
    <lineage>
        <taxon>Eukaryota</taxon>
        <taxon>Metazoa</taxon>
        <taxon>Ecdysozoa</taxon>
        <taxon>Arthropoda</taxon>
        <taxon>Hexapoda</taxon>
        <taxon>Insecta</taxon>
        <taxon>Pterygota</taxon>
        <taxon>Neoptera</taxon>
        <taxon>Endopterygota</taxon>
        <taxon>Lepidoptera</taxon>
        <taxon>Glossata</taxon>
        <taxon>Ditrysia</taxon>
        <taxon>Pyraloidea</taxon>
        <taxon>Crambidae</taxon>
        <taxon>Crambinae</taxon>
        <taxon>Chilo</taxon>
    </lineage>
</organism>
<evidence type="ECO:0000313" key="7">
    <source>
        <dbReference type="Proteomes" id="UP001153292"/>
    </source>
</evidence>
<evidence type="ECO:0000256" key="2">
    <source>
        <dbReference type="ARBA" id="ARBA00022576"/>
    </source>
</evidence>
<comment type="cofactor">
    <cofactor evidence="1">
        <name>pyridoxal 5'-phosphate</name>
        <dbReference type="ChEBI" id="CHEBI:597326"/>
    </cofactor>
</comment>
<dbReference type="InterPro" id="IPR050859">
    <property type="entry name" value="Class-I_PLP-dep_aminotransf"/>
</dbReference>
<dbReference type="Pfam" id="PF00155">
    <property type="entry name" value="Aminotran_1_2"/>
    <property type="match status" value="1"/>
</dbReference>
<evidence type="ECO:0000256" key="3">
    <source>
        <dbReference type="ARBA" id="ARBA00022679"/>
    </source>
</evidence>
<evidence type="ECO:0000259" key="5">
    <source>
        <dbReference type="Pfam" id="PF00155"/>
    </source>
</evidence>
<evidence type="ECO:0000256" key="1">
    <source>
        <dbReference type="ARBA" id="ARBA00001933"/>
    </source>
</evidence>
<sequence length="485" mass="55444">MLVSVNFLKMNKTTVRSLYDARSVLVLINRKYSQKQDDFFKFYSDNGAFYGNHEPLTEQDYNRFFSKRSLRREPALTREMTKLAYKVGKDVISLAEGMPNEGVFPFTRIDIELKGGGRLITEGKELSAALQYIPSQGMPSLLSELRTFQQDLHRPPPLPQPRDVIVTNGGQHGIYQCFDLLLEEGDPIIATEYTYTGAYVALKPYRPEIIGIPEDENGMIPETLELVLTDRLSRGMKMPKMLYVIPTGSNPSGTVLPEDRRRKIYELACRFNFLIIEDDPYVFLNYNETNVPTFLSLDTCGRVIRIDSLSKVVSAGLRAGWVTAPKVVQQKLELHMQTELLHSCTLSQMILHHIISHRDSLASHLKAGRDLYRRRRDALSIAVQGVTDLADWSLPQAGLFFWLRVRGVEDIYNMVFRTAFQRGLMVVPGQAFSYDTSAPCQYVRLTFSRISYEDMDIAVRHLADIIKEEQQLTLQNQPQRLATER</sequence>